<dbReference type="PANTHER" id="PTHR43806">
    <property type="entry name" value="PEPTIDASE S8"/>
    <property type="match status" value="1"/>
</dbReference>
<gene>
    <name evidence="8" type="ORF">TARUN_1192</name>
</gene>
<dbReference type="STRING" id="490622.A0A395NY28"/>
<evidence type="ECO:0000256" key="3">
    <source>
        <dbReference type="ARBA" id="ARBA00022801"/>
    </source>
</evidence>
<feature type="domain" description="DUF7580" evidence="7">
    <location>
        <begin position="48"/>
        <end position="411"/>
    </location>
</feature>
<dbReference type="Proteomes" id="UP000266272">
    <property type="component" value="Unassembled WGS sequence"/>
</dbReference>
<dbReference type="InterPro" id="IPR036852">
    <property type="entry name" value="Peptidase_S8/S53_dom_sf"/>
</dbReference>
<dbReference type="SUPFAM" id="SSF52743">
    <property type="entry name" value="Subtilisin-like"/>
    <property type="match status" value="1"/>
</dbReference>
<keyword evidence="2 5" id="KW-0645">Protease</keyword>
<dbReference type="OrthoDB" id="206201at2759"/>
<dbReference type="Pfam" id="PF24476">
    <property type="entry name" value="DUF7580"/>
    <property type="match status" value="1"/>
</dbReference>
<name>A0A395NY28_TRIAR</name>
<comment type="caution">
    <text evidence="8">The sequence shown here is derived from an EMBL/GenBank/DDBJ whole genome shotgun (WGS) entry which is preliminary data.</text>
</comment>
<proteinExistence type="inferred from homology"/>
<protein>
    <submittedName>
        <fullName evidence="8">Minor extracellular protease epr</fullName>
    </submittedName>
</protein>
<organism evidence="8 9">
    <name type="scientific">Trichoderma arundinaceum</name>
    <dbReference type="NCBI Taxonomy" id="490622"/>
    <lineage>
        <taxon>Eukaryota</taxon>
        <taxon>Fungi</taxon>
        <taxon>Dikarya</taxon>
        <taxon>Ascomycota</taxon>
        <taxon>Pezizomycotina</taxon>
        <taxon>Sordariomycetes</taxon>
        <taxon>Hypocreomycetidae</taxon>
        <taxon>Hypocreales</taxon>
        <taxon>Hypocreaceae</taxon>
        <taxon>Trichoderma</taxon>
    </lineage>
</organism>
<dbReference type="Gene3D" id="3.40.50.200">
    <property type="entry name" value="Peptidase S8/S53 domain"/>
    <property type="match status" value="1"/>
</dbReference>
<sequence length="836" mass="94713">MVMRDHIFTFNNFVNSLKISMGSLDDLAERPSRITSSAGTAFASFSLLQKFRQQAAAARRAMFSHFKQCSYNGSMVHNVYLQLPGWEDVSNSHSRDAIEAQMAQLFFIKCPHNDWQHARMYFLRAMHANACKKLKLCKALRNAYDNKRDLEFYISEDVDSPDSGEIPIHIPIDPKRGRRYGESLPDDSISLWTLIKQGYFAKEESIDLWLGNDKGTILGFDQRKALAVRLVLGLMLSMDSDHIIDTWDPKQIHFLKPRDMELTPFVPIHGNTRSPGIQNRLFLTNLDMSDEMGDEYSEPTPLPPFALLAKALLHIARGERLETLKMSYKSENTFRDACNRLDYVVERYISKVINGYEVDRQVLPFLIAARNCLRFHTQYQLRLNIEGSKHRMEIAWKLVFEEILAKIDSSLVLEKLVPSSIDASVKEEPRLITDHTIATPVTALATNSLKEWAAISSIGTITAQPEVTLFDGEDTTENSRDTERARAFFKMLDNFHSSYSRFVTDRIGTPRRIRIAILDTGIDFQHAGIMQAKEEGRMKEEWCHSWVGDDVRDEDDELHGTNCAYLLHKAAPEAEIYVEKVFQHNSFKVYQAQNIAKAIEHAVKTWNVDIISMSFGLTPPVPRTDKNLDAERLALQQFEEIVSDIESAIHDASAASPRIIFAAASNNGKNGKRAFPAKYGQGVICVHASDGNGTDIGINPPTESGANLMTLGMGLELYKREWVHRAGRRVPAHKKTYKSGTSFATPIAAGIAATVLDLANRVQDINDRTRDKLKRAENMEKMFLKLMSSPNHSAGDHYSFLAPWHLWETHWESNLPKSQLVWGKINDLFAVDGFTK</sequence>
<keyword evidence="9" id="KW-1185">Reference proteome</keyword>
<dbReference type="PROSITE" id="PS00138">
    <property type="entry name" value="SUBTILASE_SER"/>
    <property type="match status" value="1"/>
</dbReference>
<dbReference type="EMBL" id="PXOA01000074">
    <property type="protein sequence ID" value="RFU81010.1"/>
    <property type="molecule type" value="Genomic_DNA"/>
</dbReference>
<dbReference type="CDD" id="cd00306">
    <property type="entry name" value="Peptidases_S8_S53"/>
    <property type="match status" value="1"/>
</dbReference>
<dbReference type="AlphaFoldDB" id="A0A395NY28"/>
<accession>A0A395NY28</accession>
<dbReference type="InterPro" id="IPR000209">
    <property type="entry name" value="Peptidase_S8/S53_dom"/>
</dbReference>
<feature type="domain" description="Peptidase S8/S53" evidence="6">
    <location>
        <begin position="513"/>
        <end position="761"/>
    </location>
</feature>
<evidence type="ECO:0000256" key="4">
    <source>
        <dbReference type="ARBA" id="ARBA00022825"/>
    </source>
</evidence>
<evidence type="ECO:0000256" key="2">
    <source>
        <dbReference type="ARBA" id="ARBA00022670"/>
    </source>
</evidence>
<dbReference type="InterPro" id="IPR023828">
    <property type="entry name" value="Peptidase_S8_Ser-AS"/>
</dbReference>
<evidence type="ECO:0000259" key="6">
    <source>
        <dbReference type="Pfam" id="PF00082"/>
    </source>
</evidence>
<dbReference type="InterPro" id="IPR056002">
    <property type="entry name" value="DUF7580"/>
</dbReference>
<keyword evidence="3 5" id="KW-0378">Hydrolase</keyword>
<reference evidence="8 9" key="1">
    <citation type="journal article" date="2018" name="PLoS Pathog.">
        <title>Evolution of structural diversity of trichothecenes, a family of toxins produced by plant pathogenic and entomopathogenic fungi.</title>
        <authorList>
            <person name="Proctor R.H."/>
            <person name="McCormick S.P."/>
            <person name="Kim H.S."/>
            <person name="Cardoza R.E."/>
            <person name="Stanley A.M."/>
            <person name="Lindo L."/>
            <person name="Kelly A."/>
            <person name="Brown D.W."/>
            <person name="Lee T."/>
            <person name="Vaughan M.M."/>
            <person name="Alexander N.J."/>
            <person name="Busman M."/>
            <person name="Gutierrez S."/>
        </authorList>
    </citation>
    <scope>NUCLEOTIDE SEQUENCE [LARGE SCALE GENOMIC DNA]</scope>
    <source>
        <strain evidence="8 9">IBT 40837</strain>
    </source>
</reference>
<dbReference type="Pfam" id="PF00082">
    <property type="entry name" value="Peptidase_S8"/>
    <property type="match status" value="1"/>
</dbReference>
<evidence type="ECO:0000256" key="5">
    <source>
        <dbReference type="PROSITE-ProRule" id="PRU01240"/>
    </source>
</evidence>
<evidence type="ECO:0000313" key="9">
    <source>
        <dbReference type="Proteomes" id="UP000266272"/>
    </source>
</evidence>
<evidence type="ECO:0000259" key="7">
    <source>
        <dbReference type="Pfam" id="PF24476"/>
    </source>
</evidence>
<comment type="similarity">
    <text evidence="1 5">Belongs to the peptidase S8 family.</text>
</comment>
<feature type="active site" description="Charge relay system" evidence="5">
    <location>
        <position position="742"/>
    </location>
</feature>
<dbReference type="PRINTS" id="PR00723">
    <property type="entry name" value="SUBTILISIN"/>
</dbReference>
<evidence type="ECO:0000256" key="1">
    <source>
        <dbReference type="ARBA" id="ARBA00011073"/>
    </source>
</evidence>
<evidence type="ECO:0000313" key="8">
    <source>
        <dbReference type="EMBL" id="RFU81010.1"/>
    </source>
</evidence>
<keyword evidence="4 5" id="KW-0720">Serine protease</keyword>
<dbReference type="PROSITE" id="PS51892">
    <property type="entry name" value="SUBTILASE"/>
    <property type="match status" value="1"/>
</dbReference>
<dbReference type="PANTHER" id="PTHR43806:SF11">
    <property type="entry name" value="CEREVISIN-RELATED"/>
    <property type="match status" value="1"/>
</dbReference>
<feature type="active site" description="Charge relay system" evidence="5">
    <location>
        <position position="559"/>
    </location>
</feature>
<dbReference type="GO" id="GO:0004252">
    <property type="term" value="F:serine-type endopeptidase activity"/>
    <property type="evidence" value="ECO:0007669"/>
    <property type="project" value="UniProtKB-UniRule"/>
</dbReference>
<dbReference type="GO" id="GO:0006508">
    <property type="term" value="P:proteolysis"/>
    <property type="evidence" value="ECO:0007669"/>
    <property type="project" value="UniProtKB-KW"/>
</dbReference>
<dbReference type="InterPro" id="IPR015500">
    <property type="entry name" value="Peptidase_S8_subtilisin-rel"/>
</dbReference>
<feature type="active site" description="Charge relay system" evidence="5">
    <location>
        <position position="519"/>
    </location>
</feature>
<dbReference type="InterPro" id="IPR050131">
    <property type="entry name" value="Peptidase_S8_subtilisin-like"/>
</dbReference>